<dbReference type="Proteomes" id="UP000243359">
    <property type="component" value="Chromosome I"/>
</dbReference>
<keyword evidence="4" id="KW-1185">Reference proteome</keyword>
<gene>
    <name evidence="3" type="ORF">SAMN05216221_2364</name>
</gene>
<dbReference type="InterPro" id="IPR052383">
    <property type="entry name" value="Anti-sigma-E_RseA-like"/>
</dbReference>
<dbReference type="OrthoDB" id="5734981at2"/>
<dbReference type="InterPro" id="IPR036147">
    <property type="entry name" value="Anti-sigma_E_RseA_N_sf"/>
</dbReference>
<dbReference type="InterPro" id="IPR005572">
    <property type="entry name" value="Anti-sigma_E_RseA_N"/>
</dbReference>
<name>A0A1H1U6X4_9PSED</name>
<dbReference type="CDD" id="cd16328">
    <property type="entry name" value="RseA_N"/>
    <property type="match status" value="1"/>
</dbReference>
<feature type="region of interest" description="Disordered" evidence="1">
    <location>
        <begin position="120"/>
        <end position="188"/>
    </location>
</feature>
<dbReference type="STRING" id="1392877.SAMN05216221_2364"/>
<dbReference type="PANTHER" id="PTHR38104">
    <property type="match status" value="1"/>
</dbReference>
<proteinExistence type="predicted"/>
<sequence>MNRVVLDESVSAVMDGEADELELRRVLAATGEDPALRERWARYQLARDVMHRQAVMPGLDLASAVSAAIAAEEHPAASAAPAGSRWRQVGRLAVAASVTLAVLVGVRFYNNQDDSGLAPQLAQQPAAVQQPQQALPPVAVPQGPAVLASFPAEEAPAEPAQPAQADDLLRSVPADSTAPAAAGDKPAR</sequence>
<dbReference type="EMBL" id="LT629751">
    <property type="protein sequence ID" value="SDS68103.1"/>
    <property type="molecule type" value="Genomic_DNA"/>
</dbReference>
<evidence type="ECO:0000259" key="2">
    <source>
        <dbReference type="Pfam" id="PF03872"/>
    </source>
</evidence>
<feature type="domain" description="Anti sigma-E protein RseA N-terminal" evidence="2">
    <location>
        <begin position="7"/>
        <end position="78"/>
    </location>
</feature>
<protein>
    <submittedName>
        <fullName evidence="3">Anti sigma-E protein, RseA</fullName>
    </submittedName>
</protein>
<organism evidence="3 4">
    <name type="scientific">Pseudomonas oryzae</name>
    <dbReference type="NCBI Taxonomy" id="1392877"/>
    <lineage>
        <taxon>Bacteria</taxon>
        <taxon>Pseudomonadati</taxon>
        <taxon>Pseudomonadota</taxon>
        <taxon>Gammaproteobacteria</taxon>
        <taxon>Pseudomonadales</taxon>
        <taxon>Pseudomonadaceae</taxon>
        <taxon>Pseudomonas</taxon>
    </lineage>
</organism>
<feature type="compositionally biased region" description="Low complexity" evidence="1">
    <location>
        <begin position="120"/>
        <end position="165"/>
    </location>
</feature>
<evidence type="ECO:0000313" key="3">
    <source>
        <dbReference type="EMBL" id="SDS68103.1"/>
    </source>
</evidence>
<evidence type="ECO:0000256" key="1">
    <source>
        <dbReference type="SAM" id="MobiDB-lite"/>
    </source>
</evidence>
<reference evidence="4" key="1">
    <citation type="submission" date="2016-10" db="EMBL/GenBank/DDBJ databases">
        <authorList>
            <person name="Varghese N."/>
            <person name="Submissions S."/>
        </authorList>
    </citation>
    <scope>NUCLEOTIDE SEQUENCE [LARGE SCALE GENOMIC DNA]</scope>
    <source>
        <strain evidence="4">KCTC 32247</strain>
    </source>
</reference>
<dbReference type="Gene3D" id="1.10.10.880">
    <property type="entry name" value="Anti sigma-E protein RseA, N-terminal domain"/>
    <property type="match status" value="1"/>
</dbReference>
<dbReference type="AlphaFoldDB" id="A0A1H1U6X4"/>
<evidence type="ECO:0000313" key="4">
    <source>
        <dbReference type="Proteomes" id="UP000243359"/>
    </source>
</evidence>
<dbReference type="SUPFAM" id="SSF89069">
    <property type="entry name" value="N-terminal, cytoplasmic domain of anti-sigmaE factor RseA"/>
    <property type="match status" value="1"/>
</dbReference>
<dbReference type="Pfam" id="PF03872">
    <property type="entry name" value="RseA_N"/>
    <property type="match status" value="1"/>
</dbReference>
<dbReference type="GO" id="GO:0016989">
    <property type="term" value="F:sigma factor antagonist activity"/>
    <property type="evidence" value="ECO:0007669"/>
    <property type="project" value="InterPro"/>
</dbReference>
<accession>A0A1H1U6X4</accession>
<dbReference type="PANTHER" id="PTHR38104:SF1">
    <property type="entry name" value="ANTI-SIGMA-E FACTOR RSEA"/>
    <property type="match status" value="1"/>
</dbReference>
<dbReference type="RefSeq" id="WP_090349123.1">
    <property type="nucleotide sequence ID" value="NZ_LT629751.1"/>
</dbReference>